<sequence>MKKIITISLALSMLILGACAIVKTDDIKISADVDPKANFSGYKTYTWLGSASILNDPDGRWEPPSFDADTEIKFLIDRELRKRGMSESAAQPDMIIGFALGVDMDSLQLKIDKESKMETLESVPKGALVIAAVDTSTGFVIWVSDAEANVQSGISNDEMKKRLDYAVTKMIAKMPK</sequence>
<dbReference type="PROSITE" id="PS51257">
    <property type="entry name" value="PROKAR_LIPOPROTEIN"/>
    <property type="match status" value="1"/>
</dbReference>
<dbReference type="InterPro" id="IPR025411">
    <property type="entry name" value="DUF4136"/>
</dbReference>
<dbReference type="Pfam" id="PF13590">
    <property type="entry name" value="DUF4136"/>
    <property type="match status" value="1"/>
</dbReference>
<name>A0A3B1BCH1_9ZZZZ</name>
<accession>A0A3B1BCH1</accession>
<reference evidence="2" key="1">
    <citation type="submission" date="2018-06" db="EMBL/GenBank/DDBJ databases">
        <authorList>
            <person name="Zhirakovskaya E."/>
        </authorList>
    </citation>
    <scope>NUCLEOTIDE SEQUENCE</scope>
</reference>
<evidence type="ECO:0000313" key="2">
    <source>
        <dbReference type="EMBL" id="VAX09614.1"/>
    </source>
</evidence>
<feature type="domain" description="DUF4136" evidence="1">
    <location>
        <begin position="30"/>
        <end position="175"/>
    </location>
</feature>
<proteinExistence type="predicted"/>
<dbReference type="AlphaFoldDB" id="A0A3B1BCH1"/>
<evidence type="ECO:0000259" key="1">
    <source>
        <dbReference type="Pfam" id="PF13590"/>
    </source>
</evidence>
<dbReference type="EMBL" id="UOFY01000040">
    <property type="protein sequence ID" value="VAX09614.1"/>
    <property type="molecule type" value="Genomic_DNA"/>
</dbReference>
<protein>
    <recommendedName>
        <fullName evidence="1">DUF4136 domain-containing protein</fullName>
    </recommendedName>
</protein>
<gene>
    <name evidence="2" type="ORF">MNBD_GAMMA25-2335</name>
</gene>
<dbReference type="Gene3D" id="3.30.160.670">
    <property type="match status" value="1"/>
</dbReference>
<organism evidence="2">
    <name type="scientific">hydrothermal vent metagenome</name>
    <dbReference type="NCBI Taxonomy" id="652676"/>
    <lineage>
        <taxon>unclassified sequences</taxon>
        <taxon>metagenomes</taxon>
        <taxon>ecological metagenomes</taxon>
    </lineage>
</organism>